<protein>
    <submittedName>
        <fullName evidence="1">Unnamed protein product</fullName>
    </submittedName>
</protein>
<comment type="caution">
    <text evidence="1">The sequence shown here is derived from an EMBL/GenBank/DDBJ whole genome shotgun (WGS) entry which is preliminary data.</text>
</comment>
<organism evidence="1 2">
    <name type="scientific">Ambrosiozyma monospora</name>
    <name type="common">Yeast</name>
    <name type="synonym">Endomycopsis monosporus</name>
    <dbReference type="NCBI Taxonomy" id="43982"/>
    <lineage>
        <taxon>Eukaryota</taxon>
        <taxon>Fungi</taxon>
        <taxon>Dikarya</taxon>
        <taxon>Ascomycota</taxon>
        <taxon>Saccharomycotina</taxon>
        <taxon>Pichiomycetes</taxon>
        <taxon>Pichiales</taxon>
        <taxon>Pichiaceae</taxon>
        <taxon>Ambrosiozyma</taxon>
    </lineage>
</organism>
<dbReference type="EMBL" id="BSXS01010879">
    <property type="protein sequence ID" value="GME99159.1"/>
    <property type="molecule type" value="Genomic_DNA"/>
</dbReference>
<proteinExistence type="predicted"/>
<keyword evidence="2" id="KW-1185">Reference proteome</keyword>
<dbReference type="Proteomes" id="UP001165064">
    <property type="component" value="Unassembled WGS sequence"/>
</dbReference>
<sequence>MLEPFYATLGNFDELDKLNKIMTENKIPFDQKIIEHVFRYLDSVKAKLDYTSFKSVMKNVVFTVTGGRKKGLFGLTHVAYDERVLSLFDRITSYLMQKGYISSVDNSIMDSCQLIKNALSSHEVNLENHELARKLSVAILRLSDYPLSEFSKV</sequence>
<gene>
    <name evidence="1" type="ORF">Amon02_001063700</name>
</gene>
<evidence type="ECO:0000313" key="2">
    <source>
        <dbReference type="Proteomes" id="UP001165064"/>
    </source>
</evidence>
<accession>A0ACB5U177</accession>
<reference evidence="1" key="1">
    <citation type="submission" date="2023-04" db="EMBL/GenBank/DDBJ databases">
        <title>Ambrosiozyma monospora NBRC 10751.</title>
        <authorList>
            <person name="Ichikawa N."/>
            <person name="Sato H."/>
            <person name="Tonouchi N."/>
        </authorList>
    </citation>
    <scope>NUCLEOTIDE SEQUENCE</scope>
    <source>
        <strain evidence="1">NBRC 10751</strain>
    </source>
</reference>
<name>A0ACB5U177_AMBMO</name>
<evidence type="ECO:0000313" key="1">
    <source>
        <dbReference type="EMBL" id="GME99159.1"/>
    </source>
</evidence>